<dbReference type="NCBIfam" id="NF040521">
    <property type="entry name" value="C45_proenzyme"/>
    <property type="match status" value="1"/>
</dbReference>
<evidence type="ECO:0000259" key="2">
    <source>
        <dbReference type="Pfam" id="PF03417"/>
    </source>
</evidence>
<evidence type="ECO:0000256" key="1">
    <source>
        <dbReference type="PROSITE-ProRule" id="PRU00339"/>
    </source>
</evidence>
<keyword evidence="1" id="KW-0802">TPR repeat</keyword>
<feature type="repeat" description="TPR" evidence="1">
    <location>
        <begin position="500"/>
        <end position="533"/>
    </location>
</feature>
<comment type="caution">
    <text evidence="3">The sequence shown here is derived from an EMBL/GenBank/DDBJ whole genome shotgun (WGS) entry which is preliminary data.</text>
</comment>
<dbReference type="Gene3D" id="1.25.40.10">
    <property type="entry name" value="Tetratricopeptide repeat domain"/>
    <property type="match status" value="1"/>
</dbReference>
<dbReference type="RefSeq" id="WP_202103468.1">
    <property type="nucleotide sequence ID" value="NZ_JAERTY010000007.1"/>
</dbReference>
<dbReference type="Proteomes" id="UP000625283">
    <property type="component" value="Unassembled WGS sequence"/>
</dbReference>
<proteinExistence type="predicted"/>
<evidence type="ECO:0000313" key="4">
    <source>
        <dbReference type="Proteomes" id="UP000625283"/>
    </source>
</evidence>
<organism evidence="3 4">
    <name type="scientific">Sphingobacterium faecale</name>
    <dbReference type="NCBI Taxonomy" id="2803775"/>
    <lineage>
        <taxon>Bacteria</taxon>
        <taxon>Pseudomonadati</taxon>
        <taxon>Bacteroidota</taxon>
        <taxon>Sphingobacteriia</taxon>
        <taxon>Sphingobacteriales</taxon>
        <taxon>Sphingobacteriaceae</taxon>
        <taxon>Sphingobacterium</taxon>
    </lineage>
</organism>
<sequence>MSRIVQFIFLLLVCSSCASNRISKRYARSFVEQVDTVRLVREEDTVRVLSNRDYVVKNRYGTWELYVSGDSYGLGNRMGLLTADLFRHQQAVFMGKLEGMVSSRFKRRLVSKFIHWYGRHLDDYIPRGYLDEIYALSTHLDNRYAYAGDNFSLTLFMHAAHDLGHALRDLAIVGCSSVASWGDNTDDGQLLIGRNFDFYVDDEFAENKVINFVRPHGGIPFMSISWAGMIGVVSGMNMEGLTVTMNAGKSSIPLSARRPISIVAREILEKAGTIEEAIAVAKEARSFVSESLMIGSAHDKKAVLLEISPKKFDVFEVENSQQLLCTNHFQSDTYASDKRNIAHIQNSHSKYRYDRLSELLGQEDKLNPTKMVDILRNKEGLTGEDIGYGNDKSLNHLLAHHAVVFKPEDKLVWVSNSPYQLGAFTAYDLKAIFSDESVVGRSRLMDSLTIVEDSFVQSAAYKDYERYKSESDRIMQAIRLKREISEEDLRKFKALNPNLWLVYYIAGRYWYKRGDYDKAMVEFSKALTLEIPTVQAEKEIQKLWDKSNRKHRK</sequence>
<dbReference type="PROSITE" id="PS50005">
    <property type="entry name" value="TPR"/>
    <property type="match status" value="1"/>
</dbReference>
<reference evidence="3 4" key="1">
    <citation type="submission" date="2021-01" db="EMBL/GenBank/DDBJ databases">
        <title>C459-1 draft genome sequence.</title>
        <authorList>
            <person name="Zhang X.-F."/>
        </authorList>
    </citation>
    <scope>NUCLEOTIDE SEQUENCE [LARGE SCALE GENOMIC DNA]</scope>
    <source>
        <strain evidence="4">C459-1</strain>
    </source>
</reference>
<evidence type="ECO:0000313" key="3">
    <source>
        <dbReference type="EMBL" id="MBL1409730.1"/>
    </source>
</evidence>
<dbReference type="PANTHER" id="PTHR35190:SF2">
    <property type="entry name" value="PROTEIN DCD1B"/>
    <property type="match status" value="1"/>
</dbReference>
<name>A0ABS1R4U6_9SPHI</name>
<dbReference type="InterPro" id="IPR047803">
    <property type="entry name" value="DCD1A/B-like"/>
</dbReference>
<dbReference type="InterPro" id="IPR005079">
    <property type="entry name" value="Peptidase_C45_hydrolase"/>
</dbReference>
<dbReference type="InterPro" id="IPR019734">
    <property type="entry name" value="TPR_rpt"/>
</dbReference>
<accession>A0ABS1R4U6</accession>
<dbReference type="SUPFAM" id="SSF48452">
    <property type="entry name" value="TPR-like"/>
    <property type="match status" value="1"/>
</dbReference>
<dbReference type="InterPro" id="IPR047794">
    <property type="entry name" value="C45_proenzyme-like"/>
</dbReference>
<dbReference type="Gene3D" id="3.60.60.10">
    <property type="entry name" value="Penicillin V Acylase, Chain A"/>
    <property type="match status" value="1"/>
</dbReference>
<dbReference type="EMBL" id="JAERTY010000007">
    <property type="protein sequence ID" value="MBL1409730.1"/>
    <property type="molecule type" value="Genomic_DNA"/>
</dbReference>
<protein>
    <recommendedName>
        <fullName evidence="2">Peptidase C45 hydrolase domain-containing protein</fullName>
    </recommendedName>
</protein>
<dbReference type="InterPro" id="IPR011990">
    <property type="entry name" value="TPR-like_helical_dom_sf"/>
</dbReference>
<keyword evidence="4" id="KW-1185">Reference proteome</keyword>
<gene>
    <name evidence="3" type="ORF">JKG61_13295</name>
</gene>
<feature type="domain" description="Peptidase C45 hydrolase" evidence="2">
    <location>
        <begin position="185"/>
        <end position="380"/>
    </location>
</feature>
<dbReference type="Pfam" id="PF03417">
    <property type="entry name" value="AAT"/>
    <property type="match status" value="1"/>
</dbReference>
<dbReference type="PANTHER" id="PTHR35190">
    <property type="entry name" value="PROTEIN DCD1B"/>
    <property type="match status" value="1"/>
</dbReference>